<dbReference type="NCBIfam" id="TIGR02532">
    <property type="entry name" value="IV_pilin_GFxxxE"/>
    <property type="match status" value="1"/>
</dbReference>
<keyword evidence="3" id="KW-1185">Reference proteome</keyword>
<organism evidence="2 3">
    <name type="scientific">Pseudomonas asplenii</name>
    <dbReference type="NCBI Taxonomy" id="53407"/>
    <lineage>
        <taxon>Bacteria</taxon>
        <taxon>Pseudomonadati</taxon>
        <taxon>Pseudomonadota</taxon>
        <taxon>Gammaproteobacteria</taxon>
        <taxon>Pseudomonadales</taxon>
        <taxon>Pseudomonadaceae</taxon>
        <taxon>Pseudomonas</taxon>
    </lineage>
</organism>
<keyword evidence="1" id="KW-0812">Transmembrane</keyword>
<evidence type="ECO:0000313" key="2">
    <source>
        <dbReference type="EMBL" id="KPA89247.1"/>
    </source>
</evidence>
<comment type="caution">
    <text evidence="2">The sequence shown here is derived from an EMBL/GenBank/DDBJ whole genome shotgun (WGS) entry which is preliminary data.</text>
</comment>
<dbReference type="RefSeq" id="WP_054063781.1">
    <property type="nucleotide sequence ID" value="NZ_JSYZ01000017.1"/>
</dbReference>
<proteinExistence type="predicted"/>
<keyword evidence="1" id="KW-0472">Membrane</keyword>
<protein>
    <submittedName>
        <fullName evidence="2">Prepilin-type N-terminal cleavage/methylation domain-containing protein</fullName>
    </submittedName>
</protein>
<feature type="transmembrane region" description="Helical" evidence="1">
    <location>
        <begin position="7"/>
        <end position="32"/>
    </location>
</feature>
<dbReference type="EMBL" id="JSYZ01000017">
    <property type="protein sequence ID" value="KPA89247.1"/>
    <property type="molecule type" value="Genomic_DNA"/>
</dbReference>
<keyword evidence="1" id="KW-1133">Transmembrane helix</keyword>
<evidence type="ECO:0000256" key="1">
    <source>
        <dbReference type="SAM" id="Phobius"/>
    </source>
</evidence>
<gene>
    <name evidence="2" type="ORF">PF66_04402</name>
</gene>
<dbReference type="STRING" id="50340.PF66_04402"/>
<dbReference type="PATRIC" id="fig|50340.43.peg.1707"/>
<dbReference type="AlphaFoldDB" id="A0A0M9GEX4"/>
<dbReference type="OrthoDB" id="5296662at2"/>
<dbReference type="InterPro" id="IPR012902">
    <property type="entry name" value="N_methyl_site"/>
</dbReference>
<sequence length="239" mass="24948">MKRLPRGFGLVELMIALVLGLVIVAGITQIFLSARNTYASQNAAAGMQEDARFILSKMIQEIRMVGMFGCLTTAAIVDGSNPATFATNAATPISWNNANKSLVLVTADIGTGGGVPTWTITSDCRTTATAYTGAAVAPSGQQAFPIRKLTYTYAGNQLLLLAGTGAGTGAALVNNVAAFDVKFGVAANATDTAVLNYNSNPSDPATIRSVRLSITLSDPSNRVRNQTFTAVAALRNRLQ</sequence>
<dbReference type="Pfam" id="PF07963">
    <property type="entry name" value="N_methyl"/>
    <property type="match status" value="1"/>
</dbReference>
<dbReference type="Proteomes" id="UP000037931">
    <property type="component" value="Unassembled WGS sequence"/>
</dbReference>
<evidence type="ECO:0000313" key="3">
    <source>
        <dbReference type="Proteomes" id="UP000037931"/>
    </source>
</evidence>
<reference evidence="2 3" key="1">
    <citation type="journal article" date="2015" name="PLoS ONE">
        <title>Rice-Infecting Pseudomonas Genomes Are Highly Accessorized and Harbor Multiple Putative Virulence Mechanisms to Cause Sheath Brown Rot.</title>
        <authorList>
            <person name="Quibod I.L."/>
            <person name="Grande G."/>
            <person name="Oreiro E.G."/>
            <person name="Borja F.N."/>
            <person name="Dossa G.S."/>
            <person name="Mauleon R."/>
            <person name="Cruz C.V."/>
            <person name="Oliva R."/>
        </authorList>
    </citation>
    <scope>NUCLEOTIDE SEQUENCE [LARGE SCALE GENOMIC DNA]</scope>
    <source>
        <strain evidence="2 3">IRRI 6609</strain>
    </source>
</reference>
<name>A0A0M9GEX4_9PSED</name>
<accession>A0A0M9GEX4</accession>